<dbReference type="EMBL" id="RBXR01000001">
    <property type="protein sequence ID" value="RKT68429.1"/>
    <property type="molecule type" value="Genomic_DNA"/>
</dbReference>
<evidence type="ECO:0000256" key="4">
    <source>
        <dbReference type="ARBA" id="ARBA00022989"/>
    </source>
</evidence>
<evidence type="ECO:0000256" key="1">
    <source>
        <dbReference type="ARBA" id="ARBA00004141"/>
    </source>
</evidence>
<dbReference type="OrthoDB" id="6083029at2"/>
<feature type="transmembrane region" description="Helical" evidence="6">
    <location>
        <begin position="281"/>
        <end position="305"/>
    </location>
</feature>
<gene>
    <name evidence="7" type="ORF">DFJ66_1614</name>
</gene>
<dbReference type="NCBIfam" id="TIGR00800">
    <property type="entry name" value="ncs1"/>
    <property type="match status" value="1"/>
</dbReference>
<organism evidence="7 8">
    <name type="scientific">Saccharothrix variisporea</name>
    <dbReference type="NCBI Taxonomy" id="543527"/>
    <lineage>
        <taxon>Bacteria</taxon>
        <taxon>Bacillati</taxon>
        <taxon>Actinomycetota</taxon>
        <taxon>Actinomycetes</taxon>
        <taxon>Pseudonocardiales</taxon>
        <taxon>Pseudonocardiaceae</taxon>
        <taxon>Saccharothrix</taxon>
    </lineage>
</organism>
<feature type="transmembrane region" description="Helical" evidence="6">
    <location>
        <begin position="239"/>
        <end position="260"/>
    </location>
</feature>
<comment type="caution">
    <text evidence="7">The sequence shown here is derived from an EMBL/GenBank/DDBJ whole genome shotgun (WGS) entry which is preliminary data.</text>
</comment>
<evidence type="ECO:0000256" key="5">
    <source>
        <dbReference type="ARBA" id="ARBA00023136"/>
    </source>
</evidence>
<comment type="similarity">
    <text evidence="2">Belongs to the purine-cytosine permease (2.A.39) family.</text>
</comment>
<dbReference type="RefSeq" id="WP_121219436.1">
    <property type="nucleotide sequence ID" value="NZ_JBIUBA010000004.1"/>
</dbReference>
<reference evidence="7 8" key="1">
    <citation type="submission" date="2018-10" db="EMBL/GenBank/DDBJ databases">
        <title>Sequencing the genomes of 1000 actinobacteria strains.</title>
        <authorList>
            <person name="Klenk H.-P."/>
        </authorList>
    </citation>
    <scope>NUCLEOTIDE SEQUENCE [LARGE SCALE GENOMIC DNA]</scope>
    <source>
        <strain evidence="7 8">DSM 43911</strain>
    </source>
</reference>
<feature type="transmembrane region" description="Helical" evidence="6">
    <location>
        <begin position="360"/>
        <end position="381"/>
    </location>
</feature>
<keyword evidence="4 6" id="KW-1133">Transmembrane helix</keyword>
<feature type="transmembrane region" description="Helical" evidence="6">
    <location>
        <begin position="77"/>
        <end position="97"/>
    </location>
</feature>
<dbReference type="InterPro" id="IPR001248">
    <property type="entry name" value="Pur-cyt_permease"/>
</dbReference>
<name>A0A495X4I7_9PSEU</name>
<dbReference type="InterPro" id="IPR012681">
    <property type="entry name" value="NCS1"/>
</dbReference>
<feature type="transmembrane region" description="Helical" evidence="6">
    <location>
        <begin position="50"/>
        <end position="71"/>
    </location>
</feature>
<dbReference type="Pfam" id="PF02133">
    <property type="entry name" value="Transp_cyt_pur"/>
    <property type="match status" value="1"/>
</dbReference>
<evidence type="ECO:0000313" key="8">
    <source>
        <dbReference type="Proteomes" id="UP000272729"/>
    </source>
</evidence>
<feature type="transmembrane region" description="Helical" evidence="6">
    <location>
        <begin position="438"/>
        <end position="457"/>
    </location>
</feature>
<dbReference type="CDD" id="cd11485">
    <property type="entry name" value="SLC-NCS1sbd_YbbW-like"/>
    <property type="match status" value="1"/>
</dbReference>
<dbReference type="Proteomes" id="UP000272729">
    <property type="component" value="Unassembled WGS sequence"/>
</dbReference>
<feature type="transmembrane region" description="Helical" evidence="6">
    <location>
        <begin position="477"/>
        <end position="494"/>
    </location>
</feature>
<feature type="transmembrane region" description="Helical" evidence="6">
    <location>
        <begin position="171"/>
        <end position="189"/>
    </location>
</feature>
<feature type="transmembrane region" description="Helical" evidence="6">
    <location>
        <begin position="201"/>
        <end position="219"/>
    </location>
</feature>
<dbReference type="GO" id="GO:0005886">
    <property type="term" value="C:plasma membrane"/>
    <property type="evidence" value="ECO:0007669"/>
    <property type="project" value="TreeGrafter"/>
</dbReference>
<comment type="subcellular location">
    <subcellularLocation>
        <location evidence="1">Membrane</location>
        <topology evidence="1">Multi-pass membrane protein</topology>
    </subcellularLocation>
</comment>
<proteinExistence type="inferred from homology"/>
<keyword evidence="3 6" id="KW-0812">Transmembrane</keyword>
<evidence type="ECO:0000256" key="3">
    <source>
        <dbReference type="ARBA" id="ARBA00022692"/>
    </source>
</evidence>
<keyword evidence="5 6" id="KW-0472">Membrane</keyword>
<dbReference type="PANTHER" id="PTHR30618">
    <property type="entry name" value="NCS1 FAMILY PURINE/PYRIMIDINE TRANSPORTER"/>
    <property type="match status" value="1"/>
</dbReference>
<feature type="transmembrane region" description="Helical" evidence="6">
    <location>
        <begin position="325"/>
        <end position="348"/>
    </location>
</feature>
<evidence type="ECO:0000256" key="2">
    <source>
        <dbReference type="ARBA" id="ARBA00008974"/>
    </source>
</evidence>
<dbReference type="GO" id="GO:0015205">
    <property type="term" value="F:nucleobase transmembrane transporter activity"/>
    <property type="evidence" value="ECO:0007669"/>
    <property type="project" value="TreeGrafter"/>
</dbReference>
<keyword evidence="8" id="KW-1185">Reference proteome</keyword>
<evidence type="ECO:0000313" key="7">
    <source>
        <dbReference type="EMBL" id="RKT68429.1"/>
    </source>
</evidence>
<dbReference type="InterPro" id="IPR045225">
    <property type="entry name" value="Uracil/uridine/allantoin_perm"/>
</dbReference>
<protein>
    <submittedName>
        <fullName evidence="7">NCS1 family nucleobase:cation symporter-1</fullName>
    </submittedName>
</protein>
<feature type="transmembrane region" description="Helical" evidence="6">
    <location>
        <begin position="117"/>
        <end position="139"/>
    </location>
</feature>
<dbReference type="AlphaFoldDB" id="A0A495X4I7"/>
<dbReference type="PANTHER" id="PTHR30618:SF0">
    <property type="entry name" value="PURINE-URACIL PERMEASE NCS1"/>
    <property type="match status" value="1"/>
</dbReference>
<dbReference type="Gene3D" id="1.10.4160.10">
    <property type="entry name" value="Hydantoin permease"/>
    <property type="match status" value="1"/>
</dbReference>
<evidence type="ECO:0000256" key="6">
    <source>
        <dbReference type="SAM" id="Phobius"/>
    </source>
</evidence>
<sequence>MALDSATQVTSDPDGRVELRDHSAIADSPHYNPELAPVPLEQRTWTTYNFFALWMGMAHNIPSYTLAASLVALGMDWVQAFVTITLGNLIVLVPMLLNSHAGTKYGIPFPVFARAFYGVRGANLVALLRAFIACAWFGIQTWVGGKALHVIVGRLAGDGWVNAPVVLGQVWTLWLCFLGFWVVQMLVIWRGMDAIRRFENWTAPLVSVGFLILLAYVAIKAGGFGPILSEPSKLGWGPEFWKVFFPALMGMIAFWSTLSLNMPDFTRFGGSQRKQAIGQVLGLPTTMSFIALVAILTTSGAVALYGEAIWDPAALASRFDSTAVVLVALVALVLATISANLAANVVSPSYDFSNAFPKKISFALGGLITGVIGVLIQPWRLISDPSIYIFAWLGFYGGLLASVAGVFVAGYWLISKTRLELPDLYLSGRGAYWFRAGWNWRAVLATAVGSVLAVGGAYGGPFPQDGLIPVLKPLYDYNWVVGLLGGLLVYLALAPRREHA</sequence>
<feature type="transmembrane region" description="Helical" evidence="6">
    <location>
        <begin position="387"/>
        <end position="414"/>
    </location>
</feature>
<accession>A0A495X4I7</accession>